<evidence type="ECO:0000256" key="8">
    <source>
        <dbReference type="PROSITE-ProRule" id="PRU01360"/>
    </source>
</evidence>
<dbReference type="Gene3D" id="2.40.170.20">
    <property type="entry name" value="TonB-dependent receptor, beta-barrel domain"/>
    <property type="match status" value="1"/>
</dbReference>
<dbReference type="Proteomes" id="UP000295334">
    <property type="component" value="Unassembled WGS sequence"/>
</dbReference>
<evidence type="ECO:0000259" key="11">
    <source>
        <dbReference type="Pfam" id="PF00593"/>
    </source>
</evidence>
<dbReference type="EMBL" id="SJZI01000042">
    <property type="protein sequence ID" value="TCJ14220.1"/>
    <property type="molecule type" value="Genomic_DNA"/>
</dbReference>
<reference evidence="13 14" key="1">
    <citation type="submission" date="2019-03" db="EMBL/GenBank/DDBJ databases">
        <authorList>
            <person name="Kim M.K.M."/>
        </authorList>
    </citation>
    <scope>NUCLEOTIDE SEQUENCE [LARGE SCALE GENOMIC DNA]</scope>
    <source>
        <strain evidence="13 14">17J68-12</strain>
    </source>
</reference>
<dbReference type="InterPro" id="IPR039426">
    <property type="entry name" value="TonB-dep_rcpt-like"/>
</dbReference>
<comment type="similarity">
    <text evidence="8 9">Belongs to the TonB-dependent receptor family.</text>
</comment>
<dbReference type="Pfam" id="PF07715">
    <property type="entry name" value="Plug"/>
    <property type="match status" value="1"/>
</dbReference>
<sequence>MKAKLYLSVLFCLFAALAFGQGRTVSGRVVADSAHEALAGVTVTVKGTRRSAQTGADGRYSIEVPDKGAVLVFSSASYNRQEVPVGSKSTVDVTLSTNATVLNDVVVIGYQTVRRKDLLASVSSVSARDLKDIPINSAAEALNGRLAGVTATTAEGSPDAQVRIRVRGGMSINQDNTPLYVIDGVIVENGLSTISPQDIQSIDVLKDAAATAIYGARGANGVVVITTKSGKPGRTVVSLNAFWGIRKLARKLDVLNPYDYVFYQSERSRGSSTDSTTFTNNFGHSWDTLDVYRNIGSVDWQDKVFGRTGGMQTYNLTVGGGGNKGTFNFGGTYNKEKAIVINSNFERYLFNAKGDYKITNRIKLGVGGRYSQQDVEGAGVSSDQGTAYNRLRNAVRYRPFTSGLQTEEDADPLADPNVGNGLNLVNPLILARSEYRKKSTEAYNINATLTVNLLKNLVFRSAFGYDRNNVIDRQFSDSNTNYAIVQGGRKPVAQLDTTSRTIYNNSNVLTYSLKGIGKKHDFDFLLGQEIYLEEGDRRNSLYRNYPTYTPYNTAFKETGMAQYFDGYPRRYRYETAIASFFGRVSYGYKDKYLFSANLRADGTSKFDQPKQWGYFPSASVAWRMSKEKFMKEVRFISDMKVRFGYGKIGNSRITDYRYLANYSTNGTYYYGINGSTVYATFPPALENPELMWESTVNRNLGFDISFFRNRLSLSVDIYNNSSDHLLLDVPIAPTYGYTSQLQNVGKTSNKGVEFQLNGTVAQGRNFSWTANFNIATNKGRIVALGPGQSQTFAAPSWGVSGQPTDYLLRIGQPVGTIYGLVTDGFYTTADFNYNYTNGTYTLKPGVVNSGPVIGTVQPGSIRFKDINGDGKVDLDNDRTIIGNANPKFTGGLNQQFTYKNWDASVFVNFSVGNDVYNANKIELTNGYANNANMLDIMADRWKVVLPNGQTAQWVNGTTVYGIPPDQLERLNANATIWQPLKGTGAFYPHSWAIEDGSFLRLNNVTIGYSLPQFSIGRMKISRLRFYFTGNNLAILTSYTGYDPEVSVRNNPVTPGLDYSAYPKSRSYIFGLNAQF</sequence>
<name>A0A4R1BB64_9BACT</name>
<dbReference type="AlphaFoldDB" id="A0A4R1BB64"/>
<dbReference type="RefSeq" id="WP_131449133.1">
    <property type="nucleotide sequence ID" value="NZ_SJZI01000042.1"/>
</dbReference>
<dbReference type="NCBIfam" id="TIGR04056">
    <property type="entry name" value="OMP_RagA_SusC"/>
    <property type="match status" value="1"/>
</dbReference>
<dbReference type="InterPro" id="IPR023996">
    <property type="entry name" value="TonB-dep_OMP_SusC/RagA"/>
</dbReference>
<dbReference type="SUPFAM" id="SSF56935">
    <property type="entry name" value="Porins"/>
    <property type="match status" value="1"/>
</dbReference>
<protein>
    <submittedName>
        <fullName evidence="13">TonB-dependent receptor</fullName>
    </submittedName>
</protein>
<keyword evidence="6 8" id="KW-0472">Membrane</keyword>
<comment type="subcellular location">
    <subcellularLocation>
        <location evidence="1 8">Cell outer membrane</location>
        <topology evidence="1 8">Multi-pass membrane protein</topology>
    </subcellularLocation>
</comment>
<evidence type="ECO:0000256" key="7">
    <source>
        <dbReference type="ARBA" id="ARBA00023237"/>
    </source>
</evidence>
<evidence type="ECO:0000256" key="3">
    <source>
        <dbReference type="ARBA" id="ARBA00022452"/>
    </source>
</evidence>
<evidence type="ECO:0000256" key="10">
    <source>
        <dbReference type="SAM" id="SignalP"/>
    </source>
</evidence>
<dbReference type="OrthoDB" id="9768177at2"/>
<keyword evidence="4 8" id="KW-0812">Transmembrane</keyword>
<dbReference type="InterPro" id="IPR012910">
    <property type="entry name" value="Plug_dom"/>
</dbReference>
<dbReference type="NCBIfam" id="TIGR04057">
    <property type="entry name" value="SusC_RagA_signa"/>
    <property type="match status" value="1"/>
</dbReference>
<dbReference type="Gene3D" id="2.170.130.10">
    <property type="entry name" value="TonB-dependent receptor, plug domain"/>
    <property type="match status" value="1"/>
</dbReference>
<feature type="domain" description="TonB-dependent receptor plug" evidence="12">
    <location>
        <begin position="116"/>
        <end position="222"/>
    </location>
</feature>
<dbReference type="InterPro" id="IPR036942">
    <property type="entry name" value="Beta-barrel_TonB_sf"/>
</dbReference>
<dbReference type="InterPro" id="IPR000531">
    <property type="entry name" value="Beta-barrel_TonB"/>
</dbReference>
<dbReference type="InterPro" id="IPR008969">
    <property type="entry name" value="CarboxyPept-like_regulatory"/>
</dbReference>
<evidence type="ECO:0000256" key="9">
    <source>
        <dbReference type="RuleBase" id="RU003357"/>
    </source>
</evidence>
<feature type="signal peptide" evidence="10">
    <location>
        <begin position="1"/>
        <end position="20"/>
    </location>
</feature>
<evidence type="ECO:0000256" key="1">
    <source>
        <dbReference type="ARBA" id="ARBA00004571"/>
    </source>
</evidence>
<feature type="domain" description="TonB-dependent receptor-like beta-barrel" evidence="11">
    <location>
        <begin position="383"/>
        <end position="841"/>
    </location>
</feature>
<keyword evidence="7 8" id="KW-0998">Cell outer membrane</keyword>
<dbReference type="Gene3D" id="2.60.40.1120">
    <property type="entry name" value="Carboxypeptidase-like, regulatory domain"/>
    <property type="match status" value="1"/>
</dbReference>
<accession>A0A4R1BB64</accession>
<keyword evidence="2 8" id="KW-0813">Transport</keyword>
<dbReference type="GO" id="GO:0009279">
    <property type="term" value="C:cell outer membrane"/>
    <property type="evidence" value="ECO:0007669"/>
    <property type="project" value="UniProtKB-SubCell"/>
</dbReference>
<evidence type="ECO:0000259" key="12">
    <source>
        <dbReference type="Pfam" id="PF07715"/>
    </source>
</evidence>
<evidence type="ECO:0000256" key="6">
    <source>
        <dbReference type="ARBA" id="ARBA00023136"/>
    </source>
</evidence>
<comment type="caution">
    <text evidence="13">The sequence shown here is derived from an EMBL/GenBank/DDBJ whole genome shotgun (WGS) entry which is preliminary data.</text>
</comment>
<evidence type="ECO:0000256" key="4">
    <source>
        <dbReference type="ARBA" id="ARBA00022692"/>
    </source>
</evidence>
<evidence type="ECO:0000256" key="2">
    <source>
        <dbReference type="ARBA" id="ARBA00022448"/>
    </source>
</evidence>
<proteinExistence type="inferred from homology"/>
<dbReference type="PROSITE" id="PS52016">
    <property type="entry name" value="TONB_DEPENDENT_REC_3"/>
    <property type="match status" value="1"/>
</dbReference>
<feature type="chain" id="PRO_5020182884" evidence="10">
    <location>
        <begin position="21"/>
        <end position="1075"/>
    </location>
</feature>
<keyword evidence="3 8" id="KW-1134">Transmembrane beta strand</keyword>
<evidence type="ECO:0000313" key="14">
    <source>
        <dbReference type="Proteomes" id="UP000295334"/>
    </source>
</evidence>
<evidence type="ECO:0000313" key="13">
    <source>
        <dbReference type="EMBL" id="TCJ14220.1"/>
    </source>
</evidence>
<dbReference type="InterPro" id="IPR023997">
    <property type="entry name" value="TonB-dep_OMP_SusC/RagA_CS"/>
</dbReference>
<evidence type="ECO:0000256" key="5">
    <source>
        <dbReference type="ARBA" id="ARBA00023077"/>
    </source>
</evidence>
<dbReference type="InterPro" id="IPR037066">
    <property type="entry name" value="Plug_dom_sf"/>
</dbReference>
<dbReference type="SUPFAM" id="SSF49464">
    <property type="entry name" value="Carboxypeptidase regulatory domain-like"/>
    <property type="match status" value="1"/>
</dbReference>
<gene>
    <name evidence="13" type="ORF">EPD60_09440</name>
</gene>
<keyword evidence="5 9" id="KW-0798">TonB box</keyword>
<keyword evidence="14" id="KW-1185">Reference proteome</keyword>
<keyword evidence="13" id="KW-0675">Receptor</keyword>
<dbReference type="Pfam" id="PF13715">
    <property type="entry name" value="CarbopepD_reg_2"/>
    <property type="match status" value="1"/>
</dbReference>
<keyword evidence="10" id="KW-0732">Signal</keyword>
<organism evidence="13 14">
    <name type="scientific">Flaviaesturariibacter flavus</name>
    <dbReference type="NCBI Taxonomy" id="2502780"/>
    <lineage>
        <taxon>Bacteria</taxon>
        <taxon>Pseudomonadati</taxon>
        <taxon>Bacteroidota</taxon>
        <taxon>Chitinophagia</taxon>
        <taxon>Chitinophagales</taxon>
        <taxon>Chitinophagaceae</taxon>
        <taxon>Flaviaestuariibacter</taxon>
    </lineage>
</organism>
<dbReference type="Pfam" id="PF00593">
    <property type="entry name" value="TonB_dep_Rec_b-barrel"/>
    <property type="match status" value="1"/>
</dbReference>